<keyword evidence="2" id="KW-0732">Signal</keyword>
<evidence type="ECO:0000313" key="4">
    <source>
        <dbReference type="Proteomes" id="UP001370348"/>
    </source>
</evidence>
<organism evidence="3 4">
    <name type="scientific">Pendulispora albinea</name>
    <dbReference type="NCBI Taxonomy" id="2741071"/>
    <lineage>
        <taxon>Bacteria</taxon>
        <taxon>Pseudomonadati</taxon>
        <taxon>Myxococcota</taxon>
        <taxon>Myxococcia</taxon>
        <taxon>Myxococcales</taxon>
        <taxon>Sorangiineae</taxon>
        <taxon>Pendulisporaceae</taxon>
        <taxon>Pendulispora</taxon>
    </lineage>
</organism>
<name>A0ABZ2M4D4_9BACT</name>
<evidence type="ECO:0000313" key="3">
    <source>
        <dbReference type="EMBL" id="WXB17380.1"/>
    </source>
</evidence>
<dbReference type="EMBL" id="CP089984">
    <property type="protein sequence ID" value="WXB17380.1"/>
    <property type="molecule type" value="Genomic_DNA"/>
</dbReference>
<accession>A0ABZ2M4D4</accession>
<protein>
    <recommendedName>
        <fullName evidence="5">Lipoprotein</fullName>
    </recommendedName>
</protein>
<keyword evidence="4" id="KW-1185">Reference proteome</keyword>
<evidence type="ECO:0008006" key="5">
    <source>
        <dbReference type="Google" id="ProtNLM"/>
    </source>
</evidence>
<feature type="compositionally biased region" description="Basic and acidic residues" evidence="1">
    <location>
        <begin position="463"/>
        <end position="479"/>
    </location>
</feature>
<dbReference type="RefSeq" id="WP_394827011.1">
    <property type="nucleotide sequence ID" value="NZ_CP089984.1"/>
</dbReference>
<feature type="signal peptide" evidence="2">
    <location>
        <begin position="1"/>
        <end position="24"/>
    </location>
</feature>
<evidence type="ECO:0000256" key="2">
    <source>
        <dbReference type="SAM" id="SignalP"/>
    </source>
</evidence>
<sequence length="616" mass="63291">MNPRFGWRFSFCLACLVSLFMALAGGLGCKKSDATPDAGQVAEPPVPAPEGLLAEAVVVDPNGSWGKVQRGTGGALSLMPMTLGGLVTSLASLDPALGPEIDGTGPAFGALAAGPSGMESIGYAIAVHLLDERRTRGTLFEGPNARYAGRDAAGLTLLVPKAGAPLPVAIALARGGFLVLARNEADLARLGPYVARTLPARPLPTGSIVIDVPRSAFTGPLAPYLASLWSSFRAEMEQKDARMREAHGGKAPDFGDPRAIVEMSDAFVKSKMGILGDLSRARIVIDAIDEGIRVVATLVPVAGDGPAARAVRAMRVGDAAPLLDVPKASSMALLLRSDAEERKETAHDAAQAVIKALGERIDADGREKLERALGDWAKGRGDDVSGAWLGGERGGLLVRAPVADAESAARGLRGLVGLGEKTAFKGPLETFLHVQKTTSSQVDVPGLGKVDLVLLTRGEAKDAKSVKDAKDAKDAKDPKALSARVPPGGAGRGALAGPAQAGVAWAIGSSAPDAAAPAPIQVALAEDPIALLRDVTENPGKAGQDADVAAAVKRLGSKVTLALVMRRTAIEPARSGGGLALVVGWGREANDGSDARAYLEASHALVREGIRRLGGF</sequence>
<reference evidence="3 4" key="1">
    <citation type="submission" date="2021-12" db="EMBL/GenBank/DDBJ databases">
        <title>Discovery of the Pendulisporaceae a myxobacterial family with distinct sporulation behavior and unique specialized metabolism.</title>
        <authorList>
            <person name="Garcia R."/>
            <person name="Popoff A."/>
            <person name="Bader C.D."/>
            <person name="Loehr J."/>
            <person name="Walesch S."/>
            <person name="Walt C."/>
            <person name="Boldt J."/>
            <person name="Bunk B."/>
            <person name="Haeckl F.J.F.P.J."/>
            <person name="Gunesch A.P."/>
            <person name="Birkelbach J."/>
            <person name="Nuebel U."/>
            <person name="Pietschmann T."/>
            <person name="Bach T."/>
            <person name="Mueller R."/>
        </authorList>
    </citation>
    <scope>NUCLEOTIDE SEQUENCE [LARGE SCALE GENOMIC DNA]</scope>
    <source>
        <strain evidence="3 4">MSr11954</strain>
    </source>
</reference>
<dbReference type="Proteomes" id="UP001370348">
    <property type="component" value="Chromosome"/>
</dbReference>
<feature type="chain" id="PRO_5046174495" description="Lipoprotein" evidence="2">
    <location>
        <begin position="25"/>
        <end position="616"/>
    </location>
</feature>
<feature type="region of interest" description="Disordered" evidence="1">
    <location>
        <begin position="463"/>
        <end position="494"/>
    </location>
</feature>
<gene>
    <name evidence="3" type="ORF">LZC94_08865</name>
</gene>
<evidence type="ECO:0000256" key="1">
    <source>
        <dbReference type="SAM" id="MobiDB-lite"/>
    </source>
</evidence>
<proteinExistence type="predicted"/>
<dbReference type="PROSITE" id="PS51257">
    <property type="entry name" value="PROKAR_LIPOPROTEIN"/>
    <property type="match status" value="1"/>
</dbReference>